<feature type="compositionally biased region" description="Polar residues" evidence="1">
    <location>
        <begin position="352"/>
        <end position="366"/>
    </location>
</feature>
<feature type="transmembrane region" description="Helical" evidence="2">
    <location>
        <begin position="174"/>
        <end position="194"/>
    </location>
</feature>
<dbReference type="EMBL" id="CAXAMN010001126">
    <property type="protein sequence ID" value="CAK8992721.1"/>
    <property type="molecule type" value="Genomic_DNA"/>
</dbReference>
<gene>
    <name evidence="3" type="ORF">CCMP2556_LOCUS2973</name>
</gene>
<proteinExistence type="predicted"/>
<accession>A0ABP0HT04</accession>
<feature type="transmembrane region" description="Helical" evidence="2">
    <location>
        <begin position="120"/>
        <end position="136"/>
    </location>
</feature>
<feature type="transmembrane region" description="Helical" evidence="2">
    <location>
        <begin position="62"/>
        <end position="81"/>
    </location>
</feature>
<keyword evidence="2" id="KW-1133">Transmembrane helix</keyword>
<keyword evidence="2" id="KW-0812">Transmembrane</keyword>
<feature type="transmembrane region" description="Helical" evidence="2">
    <location>
        <begin position="275"/>
        <end position="297"/>
    </location>
</feature>
<feature type="transmembrane region" description="Helical" evidence="2">
    <location>
        <begin position="303"/>
        <end position="321"/>
    </location>
</feature>
<sequence length="366" mass="38780">MQFNMQRSEFIACFSKASPGGPLMPFLLACIWAFLAGASVALQVGGGVVLNDTTSPQLPHSAYVFVGCLAVGALWLMLLQQLQGGATPKRPKYIWSCCGGMLIAPAFVCTPAAALLGTQLTLTLLLLGMMSSAFLFDCLASRISISRYFLAGIILSLGAVAIQSFASVGQVSGNEITCVLYALGAVGAGISYSLQAKMNKRLALDLGSSARSAAFCNITAMIWGLPTCFVLVKADVPLEFRASDWWIWLLCGFQSAFYTCSLAELPKSLGYSPTFILITAGKLSTAAFADTVGLFAPPLPVSWWRYASVVMTLLGAASFAVNRAEAVLEDRVRSSSTHVEEGNDSCDDLHASLSNVSESTRTPTVS</sequence>
<feature type="region of interest" description="Disordered" evidence="1">
    <location>
        <begin position="335"/>
        <end position="366"/>
    </location>
</feature>
<evidence type="ECO:0000256" key="2">
    <source>
        <dbReference type="SAM" id="Phobius"/>
    </source>
</evidence>
<evidence type="ECO:0008006" key="5">
    <source>
        <dbReference type="Google" id="ProtNLM"/>
    </source>
</evidence>
<evidence type="ECO:0000313" key="4">
    <source>
        <dbReference type="Proteomes" id="UP001642484"/>
    </source>
</evidence>
<organism evidence="3 4">
    <name type="scientific">Durusdinium trenchii</name>
    <dbReference type="NCBI Taxonomy" id="1381693"/>
    <lineage>
        <taxon>Eukaryota</taxon>
        <taxon>Sar</taxon>
        <taxon>Alveolata</taxon>
        <taxon>Dinophyceae</taxon>
        <taxon>Suessiales</taxon>
        <taxon>Symbiodiniaceae</taxon>
        <taxon>Durusdinium</taxon>
    </lineage>
</organism>
<keyword evidence="2" id="KW-0472">Membrane</keyword>
<dbReference type="Proteomes" id="UP001642484">
    <property type="component" value="Unassembled WGS sequence"/>
</dbReference>
<comment type="caution">
    <text evidence="3">The sequence shown here is derived from an EMBL/GenBank/DDBJ whole genome shotgun (WGS) entry which is preliminary data.</text>
</comment>
<dbReference type="Pfam" id="PF04657">
    <property type="entry name" value="DMT_YdcZ"/>
    <property type="match status" value="1"/>
</dbReference>
<feature type="transmembrane region" description="Helical" evidence="2">
    <location>
        <begin position="245"/>
        <end position="263"/>
    </location>
</feature>
<feature type="transmembrane region" description="Helical" evidence="2">
    <location>
        <begin position="93"/>
        <end position="114"/>
    </location>
</feature>
<name>A0ABP0HT04_9DINO</name>
<reference evidence="3 4" key="1">
    <citation type="submission" date="2024-02" db="EMBL/GenBank/DDBJ databases">
        <authorList>
            <person name="Chen Y."/>
            <person name="Shah S."/>
            <person name="Dougan E. K."/>
            <person name="Thang M."/>
            <person name="Chan C."/>
        </authorList>
    </citation>
    <scope>NUCLEOTIDE SEQUENCE [LARGE SCALE GENOMIC DNA]</scope>
</reference>
<keyword evidence="4" id="KW-1185">Reference proteome</keyword>
<protein>
    <recommendedName>
        <fullName evidence="5">EamA domain-containing protein</fullName>
    </recommendedName>
</protein>
<evidence type="ECO:0000256" key="1">
    <source>
        <dbReference type="SAM" id="MobiDB-lite"/>
    </source>
</evidence>
<evidence type="ECO:0000313" key="3">
    <source>
        <dbReference type="EMBL" id="CAK8992721.1"/>
    </source>
</evidence>
<feature type="transmembrane region" description="Helical" evidence="2">
    <location>
        <begin position="148"/>
        <end position="168"/>
    </location>
</feature>
<feature type="transmembrane region" description="Helical" evidence="2">
    <location>
        <begin position="214"/>
        <end position="233"/>
    </location>
</feature>
<dbReference type="PROSITE" id="PS51257">
    <property type="entry name" value="PROKAR_LIPOPROTEIN"/>
    <property type="match status" value="1"/>
</dbReference>
<dbReference type="InterPro" id="IPR006750">
    <property type="entry name" value="YdcZ"/>
</dbReference>
<feature type="transmembrane region" description="Helical" evidence="2">
    <location>
        <begin position="21"/>
        <end position="42"/>
    </location>
</feature>